<dbReference type="GO" id="GO:0003723">
    <property type="term" value="F:RNA binding"/>
    <property type="evidence" value="ECO:0007669"/>
    <property type="project" value="UniProtKB-UniRule"/>
</dbReference>
<sequence length="540" mass="58190">MTEGGIGNAGKTGKAKKDLSPRSIAWKSLIRVHRNQAFSNLLVPQELSSFSPDELGGRDRAAVTDMVYGTLRWQGFLDAVIADVSFRPLKRIEIPVLDAARLGVYQLLFLGSPDYAAVSQTVGLLRRGGRSDARAAGFVNALLRKVATRSRQEWEAVLTSRIPKADSDARLALRYSHPNWVVGQLRRSWEAAAYEDRADDQLAALLSADNEPADVTLCARPGLISREELIAQLEGISAGRAGSDGQAVPGRIVWGETSFSPYGLRIKGVNPHDIPAVRQGLAGVEDEGSQLAALAVADVDKAAGFPTDLPTDFPVDLPADSQSDLTTSRQAERWLDMCAGPGGKTALLAACALSRSNSGRLTTLLANEPTHHRADLVRDNLCAFTGMAPASSAAPSIIEGVEEKDGRQLGDLYPQAFDRILVDAPCSGLGSLRRRPESRWRKKPEEIASLSLLQGQLLDSAYEALAPGGYLAYVTCSPVLEETRLVVDAFLGRHQDLIRLDARQAFPSGTPLPAAPGDVQLFEQVHGTDQMFISLMRKAV</sequence>
<keyword evidence="3 6" id="KW-0808">Transferase</keyword>
<reference evidence="8 9" key="1">
    <citation type="submission" date="2010-12" db="EMBL/GenBank/DDBJ databases">
        <authorList>
            <person name="Muzny D."/>
            <person name="Qin X."/>
            <person name="Buhay C."/>
            <person name="Dugan-Rocha S."/>
            <person name="Ding Y."/>
            <person name="Chen G."/>
            <person name="Hawes A."/>
            <person name="Holder M."/>
            <person name="Jhangiani S."/>
            <person name="Johnson A."/>
            <person name="Khan Z."/>
            <person name="Li Z."/>
            <person name="Liu W."/>
            <person name="Liu X."/>
            <person name="Perez L."/>
            <person name="Shen H."/>
            <person name="Wang Q."/>
            <person name="Watt J."/>
            <person name="Xi L."/>
            <person name="Xin Y."/>
            <person name="Zhou J."/>
            <person name="Deng J."/>
            <person name="Jiang H."/>
            <person name="Liu Y."/>
            <person name="Qu J."/>
            <person name="Song X.-Z."/>
            <person name="Zhang L."/>
            <person name="Villasana D."/>
            <person name="Johnson A."/>
            <person name="Liu J."/>
            <person name="Liyanage D."/>
            <person name="Lorensuhewa L."/>
            <person name="Robinson T."/>
            <person name="Song A."/>
            <person name="Song B.-B."/>
            <person name="Dinh H."/>
            <person name="Thornton R."/>
            <person name="Coyle M."/>
            <person name="Francisco L."/>
            <person name="Jackson L."/>
            <person name="Javaid M."/>
            <person name="Korchina V."/>
            <person name="Kovar C."/>
            <person name="Mata R."/>
            <person name="Mathew T."/>
            <person name="Ngo R."/>
            <person name="Nguyen L."/>
            <person name="Nguyen N."/>
            <person name="Okwuonu G."/>
            <person name="Ongeri F."/>
            <person name="Pham C."/>
            <person name="Simmons D."/>
            <person name="Wilczek-Boney K."/>
            <person name="Hale W."/>
            <person name="Jakkamsetti A."/>
            <person name="Pham P."/>
            <person name="Ruth R."/>
            <person name="San Lucas F."/>
            <person name="Warren J."/>
            <person name="Zhang J."/>
            <person name="Zhao Z."/>
            <person name="Zhou C."/>
            <person name="Zhu D."/>
            <person name="Lee S."/>
            <person name="Bess C."/>
            <person name="Blankenburg K."/>
            <person name="Forbes L."/>
            <person name="Fu Q."/>
            <person name="Gubbala S."/>
            <person name="Hirani K."/>
            <person name="Jayaseelan J.C."/>
            <person name="Lara F."/>
            <person name="Munidasa M."/>
            <person name="Palculict T."/>
            <person name="Patil S."/>
            <person name="Pu L.-L."/>
            <person name="Saada N."/>
            <person name="Tang L."/>
            <person name="Weissenberger G."/>
            <person name="Zhu Y."/>
            <person name="Hemphill L."/>
            <person name="Shang Y."/>
            <person name="Youmans B."/>
            <person name="Ayvaz T."/>
            <person name="Ross M."/>
            <person name="Santibanez J."/>
            <person name="Aqrawi P."/>
            <person name="Gross S."/>
            <person name="Joshi V."/>
            <person name="Fowler G."/>
            <person name="Nazareth L."/>
            <person name="Reid J."/>
            <person name="Worley K."/>
            <person name="Petrosino J."/>
            <person name="Highlander S."/>
            <person name="Gibbs R."/>
        </authorList>
    </citation>
    <scope>NUCLEOTIDE SEQUENCE [LARGE SCALE GENOMIC DNA]</scope>
    <source>
        <strain evidence="8 9">DSM 10105</strain>
    </source>
</reference>
<dbReference type="Pfam" id="PF01189">
    <property type="entry name" value="Methyltr_RsmB-F"/>
    <property type="match status" value="1"/>
</dbReference>
<dbReference type="InterPro" id="IPR029063">
    <property type="entry name" value="SAM-dependent_MTases_sf"/>
</dbReference>
<keyword evidence="5 6" id="KW-0694">RNA-binding</keyword>
<dbReference type="KEGG" id="pdo:PSDT_1294"/>
<proteinExistence type="inferred from homology"/>
<dbReference type="SUPFAM" id="SSF53335">
    <property type="entry name" value="S-adenosyl-L-methionine-dependent methyltransferases"/>
    <property type="match status" value="1"/>
</dbReference>
<dbReference type="eggNOG" id="COG0144">
    <property type="taxonomic scope" value="Bacteria"/>
</dbReference>
<feature type="binding site" evidence="6">
    <location>
        <position position="368"/>
    </location>
    <ligand>
        <name>S-adenosyl-L-methionine</name>
        <dbReference type="ChEBI" id="CHEBI:59789"/>
    </ligand>
</feature>
<dbReference type="PROSITE" id="PS51686">
    <property type="entry name" value="SAM_MT_RSMB_NOP"/>
    <property type="match status" value="1"/>
</dbReference>
<feature type="binding site" evidence="6">
    <location>
        <begin position="338"/>
        <end position="344"/>
    </location>
    <ligand>
        <name>S-adenosyl-L-methionine</name>
        <dbReference type="ChEBI" id="CHEBI:59789"/>
    </ligand>
</feature>
<dbReference type="InterPro" id="IPR006027">
    <property type="entry name" value="NusB_RsmB_TIM44"/>
</dbReference>
<evidence type="ECO:0000256" key="4">
    <source>
        <dbReference type="ARBA" id="ARBA00022691"/>
    </source>
</evidence>
<protein>
    <submittedName>
        <fullName evidence="8">Putative ribosomal RNA small subunit methyltransferase B</fullName>
    </submittedName>
</protein>
<dbReference type="Proteomes" id="UP000004946">
    <property type="component" value="Chromosome"/>
</dbReference>
<dbReference type="PROSITE" id="PS01153">
    <property type="entry name" value="NOL1_NOP2_SUN"/>
    <property type="match status" value="1"/>
</dbReference>
<evidence type="ECO:0000256" key="6">
    <source>
        <dbReference type="PROSITE-ProRule" id="PRU01023"/>
    </source>
</evidence>
<organism evidence="8 9">
    <name type="scientific">Parascardovia denticolens DSM 10105 = JCM 12538</name>
    <dbReference type="NCBI Taxonomy" id="864564"/>
    <lineage>
        <taxon>Bacteria</taxon>
        <taxon>Bacillati</taxon>
        <taxon>Actinomycetota</taxon>
        <taxon>Actinomycetes</taxon>
        <taxon>Bifidobacteriales</taxon>
        <taxon>Bifidobacteriaceae</taxon>
        <taxon>Parascardovia</taxon>
    </lineage>
</organism>
<evidence type="ECO:0000256" key="5">
    <source>
        <dbReference type="ARBA" id="ARBA00022884"/>
    </source>
</evidence>
<dbReference type="EMBL" id="AEON01000001">
    <property type="protein sequence ID" value="EFT83286.1"/>
    <property type="molecule type" value="Genomic_DNA"/>
</dbReference>
<evidence type="ECO:0000259" key="7">
    <source>
        <dbReference type="PROSITE" id="PS51686"/>
    </source>
</evidence>
<feature type="domain" description="SAM-dependent MTase RsmB/NOP-type" evidence="7">
    <location>
        <begin position="325"/>
        <end position="539"/>
    </location>
</feature>
<dbReference type="HOGENOM" id="CLU_005316_0_3_11"/>
<feature type="binding site" evidence="6">
    <location>
        <position position="423"/>
    </location>
    <ligand>
        <name>S-adenosyl-L-methionine</name>
        <dbReference type="ChEBI" id="CHEBI:59789"/>
    </ligand>
</feature>
<evidence type="ECO:0000256" key="3">
    <source>
        <dbReference type="ARBA" id="ARBA00022679"/>
    </source>
</evidence>
<comment type="caution">
    <text evidence="8">The sequence shown here is derived from an EMBL/GenBank/DDBJ whole genome shotgun (WGS) entry which is preliminary data.</text>
</comment>
<dbReference type="InterPro" id="IPR023267">
    <property type="entry name" value="RCMT"/>
</dbReference>
<feature type="active site" description="Nucleophile" evidence="6">
    <location>
        <position position="476"/>
    </location>
</feature>
<dbReference type="GO" id="GO:0001510">
    <property type="term" value="P:RNA methylation"/>
    <property type="evidence" value="ECO:0007669"/>
    <property type="project" value="InterPro"/>
</dbReference>
<evidence type="ECO:0000256" key="2">
    <source>
        <dbReference type="ARBA" id="ARBA00022603"/>
    </source>
</evidence>
<dbReference type="RefSeq" id="WP_006288715.1">
    <property type="nucleotide sequence ID" value="NZ_AP012333.1"/>
</dbReference>
<accession>E6K095</accession>
<dbReference type="AlphaFoldDB" id="E6K095"/>
<dbReference type="PRINTS" id="PR02008">
    <property type="entry name" value="RCMTFAMILY"/>
</dbReference>
<keyword evidence="4 6" id="KW-0949">S-adenosyl-L-methionine</keyword>
<dbReference type="PANTHER" id="PTHR22807">
    <property type="entry name" value="NOP2 YEAST -RELATED NOL1/NOP2/FMU SUN DOMAIN-CONTAINING"/>
    <property type="match status" value="1"/>
</dbReference>
<comment type="similarity">
    <text evidence="1 6">Belongs to the class I-like SAM-binding methyltransferase superfamily. RsmB/NOP family.</text>
</comment>
<dbReference type="InterPro" id="IPR049560">
    <property type="entry name" value="MeTrfase_RsmB-F_NOP2_cat"/>
</dbReference>
<dbReference type="GO" id="GO:0006355">
    <property type="term" value="P:regulation of DNA-templated transcription"/>
    <property type="evidence" value="ECO:0007669"/>
    <property type="project" value="InterPro"/>
</dbReference>
<dbReference type="Pfam" id="PF01029">
    <property type="entry name" value="NusB"/>
    <property type="match status" value="1"/>
</dbReference>
<dbReference type="PANTHER" id="PTHR22807:SF53">
    <property type="entry name" value="RIBOSOMAL RNA SMALL SUBUNIT METHYLTRANSFERASE B-RELATED"/>
    <property type="match status" value="1"/>
</dbReference>
<gene>
    <name evidence="8" type="ORF">HMPREF0620_0291</name>
</gene>
<dbReference type="PATRIC" id="fig|864564.6.peg.1421"/>
<evidence type="ECO:0000313" key="8">
    <source>
        <dbReference type="EMBL" id="EFT83286.1"/>
    </source>
</evidence>
<dbReference type="Gene3D" id="1.10.940.10">
    <property type="entry name" value="NusB-like"/>
    <property type="match status" value="1"/>
</dbReference>
<dbReference type="SUPFAM" id="SSF48013">
    <property type="entry name" value="NusB-like"/>
    <property type="match status" value="1"/>
</dbReference>
<name>E6K095_PARDN</name>
<keyword evidence="9" id="KW-1185">Reference proteome</keyword>
<dbReference type="InterPro" id="IPR035926">
    <property type="entry name" value="NusB-like_sf"/>
</dbReference>
<dbReference type="eggNOG" id="COG0781">
    <property type="taxonomic scope" value="Bacteria"/>
</dbReference>
<evidence type="ECO:0000256" key="1">
    <source>
        <dbReference type="ARBA" id="ARBA00007494"/>
    </source>
</evidence>
<dbReference type="GO" id="GO:0008173">
    <property type="term" value="F:RNA methyltransferase activity"/>
    <property type="evidence" value="ECO:0007669"/>
    <property type="project" value="InterPro"/>
</dbReference>
<dbReference type="InterPro" id="IPR018314">
    <property type="entry name" value="RsmB/NOL1/NOP2-like_CS"/>
</dbReference>
<dbReference type="Gene3D" id="3.40.50.150">
    <property type="entry name" value="Vaccinia Virus protein VP39"/>
    <property type="match status" value="1"/>
</dbReference>
<comment type="caution">
    <text evidence="6">Lacks conserved residue(s) required for the propagation of feature annotation.</text>
</comment>
<evidence type="ECO:0000313" key="9">
    <source>
        <dbReference type="Proteomes" id="UP000004946"/>
    </source>
</evidence>
<keyword evidence="2 6" id="KW-0489">Methyltransferase</keyword>
<dbReference type="InterPro" id="IPR001678">
    <property type="entry name" value="MeTrfase_RsmB-F_NOP2_dom"/>
</dbReference>